<reference evidence="4" key="1">
    <citation type="submission" date="2024-06" db="EMBL/GenBank/DDBJ databases">
        <title>Evidence of context-dependent and transient costs of resisting viral infection in isolates of the marine microalga Micromonas sp. (class Mamiellophyceae).</title>
        <authorList>
            <person name="Bedi de Silva A."/>
            <person name="Schvarcz C.R."/>
            <person name="Steward G.R."/>
            <person name="Edwards K.F."/>
        </authorList>
    </citation>
    <scope>NUCLEOTIDE SEQUENCE</scope>
    <source>
        <strain evidence="4">McV-KB2</strain>
    </source>
</reference>
<dbReference type="InterPro" id="IPR006558">
    <property type="entry name" value="LamG-like"/>
</dbReference>
<evidence type="ECO:0000313" key="4">
    <source>
        <dbReference type="EMBL" id="XCA47345.1"/>
    </source>
</evidence>
<sequence length="1246" mass="134419">MSINNLNTYLNVRDAHLRVVSGNVYAQAMNIGGINVETAHGLQSVSNTGNATSLTLEFANVTTGFVTTANAQIGRDLVVTGNATVSTDLTVSANATVTDTLTVSEHLLASKEATVTGNLHVTTIMSDSNVVAEYTGPHDRPLRKYPEVNFLGDGDLTQFGYTASSSGQFSATYPASNAFTGTATTTQNAWVSLMSTFETTQTNNGSIANSSNVFTGAPSGEQNGPWLKIELPKAIKLSHSKIYRWHASAYNTRLKDGYIYGSNDDSTYTRLVRLNNLGTSWDQYTGATINVNATEHYKYYVLHVREIYQTDNTSAANSPYVTLGEWELYGYEEGSGSLDTTLKSVYNVPATTGTQLEVYYDAKDLADGAVTNVNDLSPNSNGGSPTSVNVSDGAFVFNGTSSLLEKTSLSIPGGDNPLTFSFWVKNDDFDNTQYIFRLGDNTTTYQTIALYKNTSSQFVFATWALDFPINYTFTSNQWNHVSLVYPGGGWKQSNLIAYVDGKPYTFGGNVSVGGVGGTVMSLATSLTLRLGGFSSGNTHFDGSIANFRLYSKALNADQVKELYEYQKDYFLGSKSQVTLYKGHLGVGVTEPSGQLELAGDERLQEYPPRAMTHSDGTAPDAQVGGKSKNITYIEGHGEFKASASKWSTGTSGYDGQQPYNAFDKTTTRGWLSYENVGYNNTTGSYEDNEYILSASSGTPYGHWLKLEMPYTINIKGYFLDGSSANYSPHDWQIWASNDDTNWTHIHSYSGETYDASNGRYYTVSHTGHYKMFAIIVTSIHPGATHNGSPTDRIWIREMKYFGTPGPTTLDKGSLSLTRSLDVPRISRYDVDTETPRPEKLVVDFDTTVNSSPTDISGKGKHGAFYNGASYSPADKAFSFDGSAGCKVEGKTTFAGGTVAHSLSCWFKVGTSISGTTNAGTILSLGTYSSTPPGSQISALYVYDDRLGVYHWNNDILTEVGSFDVDDKSWHMMTYVHLGGAATVANQRIYLDGVSLPLTTTGATHTGGNLVIPANANFTVGATSQTNSNMFTGLVSNPKLYNVALEPSEVRKLYNLGRTGRSMVISDTAVGIGKVPEAQLDIRGNLKLNGLVMPHIVAGSWGMTGANPSTVAVYMNEGNCVKSISNQNTAGQGNGISGNRGQFTAPVTGLYNISFNFVSGTRNSSNYLGSYSASGGAILTSPMGSYREMFDMRSTDNVQESYAYTMCAKMDAGDIVKFSTYSSSYVDSGALIVGSVYLIYAIPSATW</sequence>
<dbReference type="SUPFAM" id="SSF49785">
    <property type="entry name" value="Galactose-binding domain-like"/>
    <property type="match status" value="2"/>
</dbReference>
<dbReference type="Gene3D" id="2.60.120.200">
    <property type="match status" value="2"/>
</dbReference>
<dbReference type="InterPro" id="IPR008983">
    <property type="entry name" value="Tumour_necrosis_fac-like_dom"/>
</dbReference>
<dbReference type="Pfam" id="PF13385">
    <property type="entry name" value="Laminin_G_3"/>
    <property type="match status" value="2"/>
</dbReference>
<evidence type="ECO:0000256" key="2">
    <source>
        <dbReference type="ARBA" id="ARBA00023157"/>
    </source>
</evidence>
<dbReference type="InterPro" id="IPR013320">
    <property type="entry name" value="ConA-like_dom_sf"/>
</dbReference>
<accession>A0AAU7YNJ1</accession>
<dbReference type="EMBL" id="PP911589">
    <property type="protein sequence ID" value="XCA47345.1"/>
    <property type="molecule type" value="Genomic_DNA"/>
</dbReference>
<organism evidence="4">
    <name type="scientific">Micromonas commoda virus</name>
    <dbReference type="NCBI Taxonomy" id="3057169"/>
    <lineage>
        <taxon>Viruses</taxon>
        <taxon>Varidnaviria</taxon>
        <taxon>Bamfordvirae</taxon>
        <taxon>Nucleocytoviricota</taxon>
        <taxon>Megaviricetes</taxon>
        <taxon>Algavirales</taxon>
        <taxon>Phycodnaviridae</taxon>
    </lineage>
</organism>
<evidence type="ECO:0000256" key="1">
    <source>
        <dbReference type="ARBA" id="ARBA00022729"/>
    </source>
</evidence>
<keyword evidence="1" id="KW-0732">Signal</keyword>
<feature type="domain" description="LamG-like jellyroll fold" evidence="3">
    <location>
        <begin position="416"/>
        <end position="557"/>
    </location>
</feature>
<dbReference type="SUPFAM" id="SSF49899">
    <property type="entry name" value="Concanavalin A-like lectins/glucanases"/>
    <property type="match status" value="2"/>
</dbReference>
<name>A0AAU7YNJ1_9PHYC</name>
<dbReference type="Gene3D" id="2.60.120.40">
    <property type="match status" value="1"/>
</dbReference>
<dbReference type="SMART" id="SM00560">
    <property type="entry name" value="LamGL"/>
    <property type="match status" value="1"/>
</dbReference>
<proteinExistence type="predicted"/>
<dbReference type="Gene3D" id="2.60.120.260">
    <property type="entry name" value="Galactose-binding domain-like"/>
    <property type="match status" value="2"/>
</dbReference>
<dbReference type="InterPro" id="IPR008979">
    <property type="entry name" value="Galactose-bd-like_sf"/>
</dbReference>
<protein>
    <recommendedName>
        <fullName evidence="3">LamG-like jellyroll fold domain-containing protein</fullName>
    </recommendedName>
</protein>
<evidence type="ECO:0000259" key="3">
    <source>
        <dbReference type="SMART" id="SM00560"/>
    </source>
</evidence>
<keyword evidence="2" id="KW-1015">Disulfide bond</keyword>